<feature type="domain" description="N-acetyltransferase" evidence="2">
    <location>
        <begin position="3"/>
        <end position="154"/>
    </location>
</feature>
<comment type="caution">
    <text evidence="3">The sequence shown here is derived from an EMBL/GenBank/DDBJ whole genome shotgun (WGS) entry which is preliminary data.</text>
</comment>
<accession>A0ABS6W3F9</accession>
<dbReference type="InterPro" id="IPR050769">
    <property type="entry name" value="NAT_camello-type"/>
</dbReference>
<sequence>MNLTIKEFTPDLAQKFAQLNLAWLEKFFKVEAHDKNVLNNCEEEIILKGGRIFFAELDKEIVGTFALLKLNQHTLELTKMAVDEAWRGKKIGQFMLTHFQQYAKENPSYQYVLYSSKKLENAIYLYNKYGFEEVNLEDNPPYVRADIKMIYQPNNHNL</sequence>
<dbReference type="PANTHER" id="PTHR13947:SF37">
    <property type="entry name" value="LD18367P"/>
    <property type="match status" value="1"/>
</dbReference>
<reference evidence="3 4" key="1">
    <citation type="submission" date="2021-07" db="EMBL/GenBank/DDBJ databases">
        <title>Mesonia aestuariivivens sp. nov., isolated from a tidal flat.</title>
        <authorList>
            <person name="Kim Y.-O."/>
            <person name="Yoon J.-H."/>
        </authorList>
    </citation>
    <scope>NUCLEOTIDE SEQUENCE [LARGE SCALE GENOMIC DNA]</scope>
    <source>
        <strain evidence="3 4">JHPTF-M18</strain>
    </source>
</reference>
<dbReference type="EMBL" id="JAHWDF010000009">
    <property type="protein sequence ID" value="MBW2962036.1"/>
    <property type="molecule type" value="Genomic_DNA"/>
</dbReference>
<dbReference type="Pfam" id="PF13508">
    <property type="entry name" value="Acetyltransf_7"/>
    <property type="match status" value="1"/>
</dbReference>
<keyword evidence="1" id="KW-0808">Transferase</keyword>
<organism evidence="3 4">
    <name type="scientific">Mesonia aestuariivivens</name>
    <dbReference type="NCBI Taxonomy" id="2796128"/>
    <lineage>
        <taxon>Bacteria</taxon>
        <taxon>Pseudomonadati</taxon>
        <taxon>Bacteroidota</taxon>
        <taxon>Flavobacteriia</taxon>
        <taxon>Flavobacteriales</taxon>
        <taxon>Flavobacteriaceae</taxon>
        <taxon>Mesonia</taxon>
    </lineage>
</organism>
<gene>
    <name evidence="3" type="ORF">KW502_09515</name>
</gene>
<dbReference type="PROSITE" id="PS51186">
    <property type="entry name" value="GNAT"/>
    <property type="match status" value="1"/>
</dbReference>
<protein>
    <submittedName>
        <fullName evidence="3">GNAT family N-acetyltransferase</fullName>
    </submittedName>
</protein>
<dbReference type="InterPro" id="IPR000182">
    <property type="entry name" value="GNAT_dom"/>
</dbReference>
<name>A0ABS6W3F9_9FLAO</name>
<dbReference type="RefSeq" id="WP_219040325.1">
    <property type="nucleotide sequence ID" value="NZ_JAHWDF010000009.1"/>
</dbReference>
<evidence type="ECO:0000256" key="1">
    <source>
        <dbReference type="ARBA" id="ARBA00022679"/>
    </source>
</evidence>
<dbReference type="Proteomes" id="UP000719267">
    <property type="component" value="Unassembled WGS sequence"/>
</dbReference>
<keyword evidence="4" id="KW-1185">Reference proteome</keyword>
<evidence type="ECO:0000313" key="3">
    <source>
        <dbReference type="EMBL" id="MBW2962036.1"/>
    </source>
</evidence>
<evidence type="ECO:0000313" key="4">
    <source>
        <dbReference type="Proteomes" id="UP000719267"/>
    </source>
</evidence>
<proteinExistence type="predicted"/>
<dbReference type="CDD" id="cd04301">
    <property type="entry name" value="NAT_SF"/>
    <property type="match status" value="1"/>
</dbReference>
<evidence type="ECO:0000259" key="2">
    <source>
        <dbReference type="PROSITE" id="PS51186"/>
    </source>
</evidence>
<dbReference type="PANTHER" id="PTHR13947">
    <property type="entry name" value="GNAT FAMILY N-ACETYLTRANSFERASE"/>
    <property type="match status" value="1"/>
</dbReference>